<dbReference type="EMBL" id="CP017641">
    <property type="protein sequence ID" value="APZ93451.1"/>
    <property type="molecule type" value="Genomic_DNA"/>
</dbReference>
<sequence length="170" mass="17729">MLFGSQAGCLTPATQKQAWLGLLFVTCAISLGGCSGPEQPFMKQTSALTGQVFVDGVPVPAASPLKVECHNLGGIDSSHPTISTALTGEDGKFEISTYKSGDGVPAGEYALTFVWGKMNLLAANYGGPDQLGGAYSDPKTSKFKITVVDGEPNDLGKIELVSKKSSKQKK</sequence>
<dbReference type="AlphaFoldDB" id="A0A1P8WH93"/>
<protein>
    <recommendedName>
        <fullName evidence="3">Carboxypeptidase regulatory-like domain-containing protein</fullName>
    </recommendedName>
</protein>
<reference evidence="1 2" key="1">
    <citation type="journal article" date="2016" name="Front. Microbiol.">
        <title>Fuerstia marisgermanicae gen. nov., sp. nov., an Unusual Member of the Phylum Planctomycetes from the German Wadden Sea.</title>
        <authorList>
            <person name="Kohn T."/>
            <person name="Heuer A."/>
            <person name="Jogler M."/>
            <person name="Vollmers J."/>
            <person name="Boedeker C."/>
            <person name="Bunk B."/>
            <person name="Rast P."/>
            <person name="Borchert D."/>
            <person name="Glockner I."/>
            <person name="Freese H.M."/>
            <person name="Klenk H.P."/>
            <person name="Overmann J."/>
            <person name="Kaster A.K."/>
            <person name="Rohde M."/>
            <person name="Wiegand S."/>
            <person name="Jogler C."/>
        </authorList>
    </citation>
    <scope>NUCLEOTIDE SEQUENCE [LARGE SCALE GENOMIC DNA]</scope>
    <source>
        <strain evidence="1 2">NH11</strain>
    </source>
</reference>
<evidence type="ECO:0008006" key="3">
    <source>
        <dbReference type="Google" id="ProtNLM"/>
    </source>
</evidence>
<keyword evidence="2" id="KW-1185">Reference proteome</keyword>
<organism evidence="1 2">
    <name type="scientific">Fuerstiella marisgermanici</name>
    <dbReference type="NCBI Taxonomy" id="1891926"/>
    <lineage>
        <taxon>Bacteria</taxon>
        <taxon>Pseudomonadati</taxon>
        <taxon>Planctomycetota</taxon>
        <taxon>Planctomycetia</taxon>
        <taxon>Planctomycetales</taxon>
        <taxon>Planctomycetaceae</taxon>
        <taxon>Fuerstiella</taxon>
    </lineage>
</organism>
<accession>A0A1P8WH93</accession>
<evidence type="ECO:0000313" key="2">
    <source>
        <dbReference type="Proteomes" id="UP000187735"/>
    </source>
</evidence>
<gene>
    <name evidence="1" type="ORF">Fuma_03069</name>
</gene>
<proteinExistence type="predicted"/>
<name>A0A1P8WH93_9PLAN</name>
<dbReference type="KEGG" id="fmr:Fuma_03069"/>
<evidence type="ECO:0000313" key="1">
    <source>
        <dbReference type="EMBL" id="APZ93451.1"/>
    </source>
</evidence>
<dbReference type="Proteomes" id="UP000187735">
    <property type="component" value="Chromosome"/>
</dbReference>